<organism evidence="7 8">
    <name type="scientific">Mycena rosella</name>
    <name type="common">Pink bonnet</name>
    <name type="synonym">Agaricus rosellus</name>
    <dbReference type="NCBI Taxonomy" id="1033263"/>
    <lineage>
        <taxon>Eukaryota</taxon>
        <taxon>Fungi</taxon>
        <taxon>Dikarya</taxon>
        <taxon>Basidiomycota</taxon>
        <taxon>Agaricomycotina</taxon>
        <taxon>Agaricomycetes</taxon>
        <taxon>Agaricomycetidae</taxon>
        <taxon>Agaricales</taxon>
        <taxon>Marasmiineae</taxon>
        <taxon>Mycenaceae</taxon>
        <taxon>Mycena</taxon>
    </lineage>
</organism>
<comment type="subcellular location">
    <subcellularLocation>
        <location evidence="1">Membrane</location>
        <topology evidence="1">Single-pass membrane protein</topology>
    </subcellularLocation>
</comment>
<protein>
    <recommendedName>
        <fullName evidence="9">Transmembrane protein</fullName>
    </recommendedName>
</protein>
<proteinExistence type="predicted"/>
<dbReference type="PANTHER" id="PTHR15549">
    <property type="entry name" value="PAIRED IMMUNOGLOBULIN-LIKE TYPE 2 RECEPTOR"/>
    <property type="match status" value="1"/>
</dbReference>
<evidence type="ECO:0000313" key="7">
    <source>
        <dbReference type="EMBL" id="KAJ7662505.1"/>
    </source>
</evidence>
<keyword evidence="3 6" id="KW-1133">Transmembrane helix</keyword>
<dbReference type="Proteomes" id="UP001221757">
    <property type="component" value="Unassembled WGS sequence"/>
</dbReference>
<evidence type="ECO:0000256" key="1">
    <source>
        <dbReference type="ARBA" id="ARBA00004167"/>
    </source>
</evidence>
<gene>
    <name evidence="7" type="ORF">B0H17DRAFT_314988</name>
</gene>
<keyword evidence="8" id="KW-1185">Reference proteome</keyword>
<evidence type="ECO:0000256" key="4">
    <source>
        <dbReference type="ARBA" id="ARBA00023136"/>
    </source>
</evidence>
<dbReference type="GO" id="GO:0016020">
    <property type="term" value="C:membrane"/>
    <property type="evidence" value="ECO:0007669"/>
    <property type="project" value="UniProtKB-SubCell"/>
</dbReference>
<reference evidence="7" key="1">
    <citation type="submission" date="2023-03" db="EMBL/GenBank/DDBJ databases">
        <title>Massive genome expansion in bonnet fungi (Mycena s.s.) driven by repeated elements and novel gene families across ecological guilds.</title>
        <authorList>
            <consortium name="Lawrence Berkeley National Laboratory"/>
            <person name="Harder C.B."/>
            <person name="Miyauchi S."/>
            <person name="Viragh M."/>
            <person name="Kuo A."/>
            <person name="Thoen E."/>
            <person name="Andreopoulos B."/>
            <person name="Lu D."/>
            <person name="Skrede I."/>
            <person name="Drula E."/>
            <person name="Henrissat B."/>
            <person name="Morin E."/>
            <person name="Kohler A."/>
            <person name="Barry K."/>
            <person name="LaButti K."/>
            <person name="Morin E."/>
            <person name="Salamov A."/>
            <person name="Lipzen A."/>
            <person name="Mereny Z."/>
            <person name="Hegedus B."/>
            <person name="Baldrian P."/>
            <person name="Stursova M."/>
            <person name="Weitz H."/>
            <person name="Taylor A."/>
            <person name="Grigoriev I.V."/>
            <person name="Nagy L.G."/>
            <person name="Martin F."/>
            <person name="Kauserud H."/>
        </authorList>
    </citation>
    <scope>NUCLEOTIDE SEQUENCE</scope>
    <source>
        <strain evidence="7">CBHHK067</strain>
    </source>
</reference>
<feature type="transmembrane region" description="Helical" evidence="6">
    <location>
        <begin position="190"/>
        <end position="219"/>
    </location>
</feature>
<accession>A0AAD7CTJ2</accession>
<sequence>MELNASIVLDGAPPTFYIAPSNPPAPQNNLIFTSGVLAPGSHRLVVTGESIATLWTDYFLVAPKNGTSISASSSGSSTPPPPGPPSSTSVGAVVGGTIAAVVIVALAVLAIFLWRRRNRPQTQDTEAPAMEDIRVPRPFATNFVGSVSSPSLIHVPPVPSWPSKAHEVHPMTHGPQAMCRRCIQNEPHSLSFVFFVFLVSTVAHVLPSCTASILLRIFGPFYSCTEYDL</sequence>
<evidence type="ECO:0000256" key="5">
    <source>
        <dbReference type="SAM" id="MobiDB-lite"/>
    </source>
</evidence>
<evidence type="ECO:0000256" key="3">
    <source>
        <dbReference type="ARBA" id="ARBA00022989"/>
    </source>
</evidence>
<dbReference type="GO" id="GO:0071944">
    <property type="term" value="C:cell periphery"/>
    <property type="evidence" value="ECO:0007669"/>
    <property type="project" value="UniProtKB-ARBA"/>
</dbReference>
<dbReference type="InterPro" id="IPR051694">
    <property type="entry name" value="Immunoregulatory_rcpt-like"/>
</dbReference>
<feature type="transmembrane region" description="Helical" evidence="6">
    <location>
        <begin position="90"/>
        <end position="114"/>
    </location>
</feature>
<keyword evidence="2 6" id="KW-0812">Transmembrane</keyword>
<feature type="region of interest" description="Disordered" evidence="5">
    <location>
        <begin position="69"/>
        <end position="89"/>
    </location>
</feature>
<name>A0AAD7CTJ2_MYCRO</name>
<evidence type="ECO:0000256" key="2">
    <source>
        <dbReference type="ARBA" id="ARBA00022692"/>
    </source>
</evidence>
<evidence type="ECO:0000256" key="6">
    <source>
        <dbReference type="SAM" id="Phobius"/>
    </source>
</evidence>
<evidence type="ECO:0000313" key="8">
    <source>
        <dbReference type="Proteomes" id="UP001221757"/>
    </source>
</evidence>
<comment type="caution">
    <text evidence="7">The sequence shown here is derived from an EMBL/GenBank/DDBJ whole genome shotgun (WGS) entry which is preliminary data.</text>
</comment>
<dbReference type="EMBL" id="JARKIE010000239">
    <property type="protein sequence ID" value="KAJ7662505.1"/>
    <property type="molecule type" value="Genomic_DNA"/>
</dbReference>
<evidence type="ECO:0008006" key="9">
    <source>
        <dbReference type="Google" id="ProtNLM"/>
    </source>
</evidence>
<keyword evidence="4 6" id="KW-0472">Membrane</keyword>
<dbReference type="AlphaFoldDB" id="A0AAD7CTJ2"/>